<dbReference type="Proteomes" id="UP000515307">
    <property type="component" value="Chromosome"/>
</dbReference>
<dbReference type="AlphaFoldDB" id="A0A7G7BFT3"/>
<evidence type="ECO:0000313" key="1">
    <source>
        <dbReference type="EMBL" id="QNE74198.1"/>
    </source>
</evidence>
<keyword evidence="2" id="KW-1185">Reference proteome</keyword>
<sequence>MWIRPAYRLYRAEYMLRQQGCDALADLYAEAADELTQQVALVGVGGLSGWR</sequence>
<name>A0A7G7BFT3_9ACTN</name>
<organism evidence="1 2">
    <name type="scientific">Streptomyces finlayi</name>
    <dbReference type="NCBI Taxonomy" id="67296"/>
    <lineage>
        <taxon>Bacteria</taxon>
        <taxon>Bacillati</taxon>
        <taxon>Actinomycetota</taxon>
        <taxon>Actinomycetes</taxon>
        <taxon>Kitasatosporales</taxon>
        <taxon>Streptomycetaceae</taxon>
        <taxon>Streptomyces</taxon>
    </lineage>
</organism>
<dbReference type="KEGG" id="sfiy:F0344_05900"/>
<accession>A0A7G7BFT3</accession>
<dbReference type="EMBL" id="CP045702">
    <property type="protein sequence ID" value="QNE74198.1"/>
    <property type="molecule type" value="Genomic_DNA"/>
</dbReference>
<evidence type="ECO:0000313" key="2">
    <source>
        <dbReference type="Proteomes" id="UP000515307"/>
    </source>
</evidence>
<gene>
    <name evidence="1" type="ORF">F0344_05900</name>
</gene>
<dbReference type="RefSeq" id="WP_185297759.1">
    <property type="nucleotide sequence ID" value="NZ_CP045702.1"/>
</dbReference>
<protein>
    <submittedName>
        <fullName evidence="1">Uncharacterized protein</fullName>
    </submittedName>
</protein>
<reference evidence="2" key="1">
    <citation type="submission" date="2019-10" db="EMBL/GenBank/DDBJ databases">
        <title>Antimicrobial potential of Antarctic Bacteria.</title>
        <authorList>
            <person name="Benaud N."/>
            <person name="Edwards R.J."/>
            <person name="Ferrari B.C."/>
        </authorList>
    </citation>
    <scope>NUCLEOTIDE SEQUENCE [LARGE SCALE GENOMIC DNA]</scope>
    <source>
        <strain evidence="2">NBSH44</strain>
    </source>
</reference>
<proteinExistence type="predicted"/>